<evidence type="ECO:0000256" key="1">
    <source>
        <dbReference type="SAM" id="MobiDB-lite"/>
    </source>
</evidence>
<feature type="compositionally biased region" description="Basic and acidic residues" evidence="1">
    <location>
        <begin position="185"/>
        <end position="198"/>
    </location>
</feature>
<keyword evidence="4" id="KW-1185">Reference proteome</keyword>
<comment type="caution">
    <text evidence="3">The sequence shown here is derived from an EMBL/GenBank/DDBJ whole genome shotgun (WGS) entry which is preliminary data.</text>
</comment>
<evidence type="ECO:0000256" key="2">
    <source>
        <dbReference type="SAM" id="SignalP"/>
    </source>
</evidence>
<keyword evidence="2" id="KW-0732">Signal</keyword>
<sequence length="240" mass="27311">MLRVFMMRPFSCLALALLLPSCGFKAVNAARSDYRQGLAAEQAGDLARAREHQFAYHRQALLLDRPFMAAQATYEYARLSGYAGDHRAADEAFRSCLEHAGKDPETRLRLRYVILIEYARFLHDQGRHREAIGHYQQAISLVTPSNLQARDPIGFAEFLEEYAVSLSHSGKRAEATNARSWAAQLRRDHPGKKADYPRRHYPRTLQPGQRIYDPKGPFPKANSPEAERRRFSPSVTPQSE</sequence>
<organism evidence="3 4">
    <name type="scientific">Luteolibacter rhizosphaerae</name>
    <dbReference type="NCBI Taxonomy" id="2989719"/>
    <lineage>
        <taxon>Bacteria</taxon>
        <taxon>Pseudomonadati</taxon>
        <taxon>Verrucomicrobiota</taxon>
        <taxon>Verrucomicrobiia</taxon>
        <taxon>Verrucomicrobiales</taxon>
        <taxon>Verrucomicrobiaceae</taxon>
        <taxon>Luteolibacter</taxon>
    </lineage>
</organism>
<accession>A0ABT3G2R0</accession>
<gene>
    <name evidence="3" type="ORF">OJ996_11155</name>
</gene>
<feature type="signal peptide" evidence="2">
    <location>
        <begin position="1"/>
        <end position="29"/>
    </location>
</feature>
<protein>
    <recommendedName>
        <fullName evidence="5">Tetratricopeptide repeat protein</fullName>
    </recommendedName>
</protein>
<dbReference type="EMBL" id="JAPDDR010000005">
    <property type="protein sequence ID" value="MCW1914137.1"/>
    <property type="molecule type" value="Genomic_DNA"/>
</dbReference>
<dbReference type="InterPro" id="IPR011990">
    <property type="entry name" value="TPR-like_helical_dom_sf"/>
</dbReference>
<evidence type="ECO:0000313" key="4">
    <source>
        <dbReference type="Proteomes" id="UP001165653"/>
    </source>
</evidence>
<name>A0ABT3G2R0_9BACT</name>
<reference evidence="3" key="1">
    <citation type="submission" date="2022-10" db="EMBL/GenBank/DDBJ databases">
        <title>Luteolibacter sp. GHJ8, whole genome shotgun sequencing project.</title>
        <authorList>
            <person name="Zhao G."/>
            <person name="Shen L."/>
        </authorList>
    </citation>
    <scope>NUCLEOTIDE SEQUENCE</scope>
    <source>
        <strain evidence="3">GHJ8</strain>
    </source>
</reference>
<proteinExistence type="predicted"/>
<feature type="region of interest" description="Disordered" evidence="1">
    <location>
        <begin position="182"/>
        <end position="240"/>
    </location>
</feature>
<evidence type="ECO:0000313" key="3">
    <source>
        <dbReference type="EMBL" id="MCW1914137.1"/>
    </source>
</evidence>
<evidence type="ECO:0008006" key="5">
    <source>
        <dbReference type="Google" id="ProtNLM"/>
    </source>
</evidence>
<dbReference type="Gene3D" id="1.25.40.10">
    <property type="entry name" value="Tetratricopeptide repeat domain"/>
    <property type="match status" value="1"/>
</dbReference>
<dbReference type="SUPFAM" id="SSF48452">
    <property type="entry name" value="TPR-like"/>
    <property type="match status" value="1"/>
</dbReference>
<feature type="chain" id="PRO_5045721263" description="Tetratricopeptide repeat protein" evidence="2">
    <location>
        <begin position="30"/>
        <end position="240"/>
    </location>
</feature>
<dbReference type="Proteomes" id="UP001165653">
    <property type="component" value="Unassembled WGS sequence"/>
</dbReference>